<dbReference type="EMBL" id="CP013690">
    <property type="protein sequence ID" value="ALU27575.1"/>
    <property type="molecule type" value="Genomic_DNA"/>
</dbReference>
<evidence type="ECO:0000313" key="1">
    <source>
        <dbReference type="EMBL" id="ALU27575.1"/>
    </source>
</evidence>
<evidence type="ECO:0000313" key="2">
    <source>
        <dbReference type="Proteomes" id="UP000069030"/>
    </source>
</evidence>
<proteinExistence type="predicted"/>
<dbReference type="Proteomes" id="UP000069030">
    <property type="component" value="Chromosome"/>
</dbReference>
<accession>A0A0S7EIQ9</accession>
<dbReference type="KEGG" id="mod:AS202_16115"/>
<dbReference type="RefSeq" id="WP_058699690.1">
    <property type="nucleotide sequence ID" value="NZ_BCMQ01000011.1"/>
</dbReference>
<reference evidence="1 2" key="1">
    <citation type="journal article" date="2016" name="J. Zhejiang Univ. Sci. B">
        <title>Antibiotic resistance mechanisms of Myroides sp.</title>
        <authorList>
            <person name="Hu S."/>
            <person name="Yuan S."/>
            <person name="Qu H."/>
            <person name="Jiang T."/>
            <person name="Zhou Y."/>
            <person name="Wang M."/>
            <person name="Ming D."/>
        </authorList>
    </citation>
    <scope>NUCLEOTIDE SEQUENCE [LARGE SCALE GENOMIC DNA]</scope>
    <source>
        <strain evidence="1 2">PR63039</strain>
    </source>
</reference>
<organism evidence="1 2">
    <name type="scientific">Myroides odoratimimus</name>
    <dbReference type="NCBI Taxonomy" id="76832"/>
    <lineage>
        <taxon>Bacteria</taxon>
        <taxon>Pseudomonadati</taxon>
        <taxon>Bacteroidota</taxon>
        <taxon>Flavobacteriia</taxon>
        <taxon>Flavobacteriales</taxon>
        <taxon>Flavobacteriaceae</taxon>
        <taxon>Myroides</taxon>
    </lineage>
</organism>
<name>A0A0S7EIQ9_9FLAO</name>
<protein>
    <submittedName>
        <fullName evidence="1">Uncharacterized protein</fullName>
    </submittedName>
</protein>
<dbReference type="AlphaFoldDB" id="A0A0S7EIQ9"/>
<sequence length="237" mass="27117">MKTLQPLELDKIRQELINHKVEYIEVIEELTDHIANGIEQQWRESNTHISFEEALDKELNIIGKKGLKKIQSEIYLAKSKEYILSLINALQSYCTSSVLIIILAICLSIYTLLSIATISPLINSGVNTIILGVFATSNGILVYDSIQVYLKNKGKNRLLLSETYFIVVCIISLYTYLLVFHIDLSSLNTYGYSFVNLGYAVKSALYTLIFVLQYSTFYTLKPKYLKEKDVLSKHYNF</sequence>
<gene>
    <name evidence="1" type="ORF">AS202_16115</name>
</gene>